<organism evidence="1">
    <name type="scientific">marine sediment metagenome</name>
    <dbReference type="NCBI Taxonomy" id="412755"/>
    <lineage>
        <taxon>unclassified sequences</taxon>
        <taxon>metagenomes</taxon>
        <taxon>ecological metagenomes</taxon>
    </lineage>
</organism>
<accession>X0T0C4</accession>
<protein>
    <submittedName>
        <fullName evidence="1">Uncharacterized protein</fullName>
    </submittedName>
</protein>
<dbReference type="AlphaFoldDB" id="X0T0C4"/>
<name>X0T0C4_9ZZZZ</name>
<reference evidence="1" key="1">
    <citation type="journal article" date="2014" name="Front. Microbiol.">
        <title>High frequency of phylogenetically diverse reductive dehalogenase-homologous genes in deep subseafloor sedimentary metagenomes.</title>
        <authorList>
            <person name="Kawai M."/>
            <person name="Futagami T."/>
            <person name="Toyoda A."/>
            <person name="Takaki Y."/>
            <person name="Nishi S."/>
            <person name="Hori S."/>
            <person name="Arai W."/>
            <person name="Tsubouchi T."/>
            <person name="Morono Y."/>
            <person name="Uchiyama I."/>
            <person name="Ito T."/>
            <person name="Fujiyama A."/>
            <person name="Inagaki F."/>
            <person name="Takami H."/>
        </authorList>
    </citation>
    <scope>NUCLEOTIDE SEQUENCE</scope>
    <source>
        <strain evidence="1">Expedition CK06-06</strain>
    </source>
</reference>
<evidence type="ECO:0000313" key="1">
    <source>
        <dbReference type="EMBL" id="GAF81627.1"/>
    </source>
</evidence>
<sequence length="47" mass="5772">MKSYYSKLQQRFIAREEYFDELLFGTLNDENYEKPIQTKYDSKSIIQ</sequence>
<dbReference type="EMBL" id="BARS01003356">
    <property type="protein sequence ID" value="GAF81627.1"/>
    <property type="molecule type" value="Genomic_DNA"/>
</dbReference>
<comment type="caution">
    <text evidence="1">The sequence shown here is derived from an EMBL/GenBank/DDBJ whole genome shotgun (WGS) entry which is preliminary data.</text>
</comment>
<gene>
    <name evidence="1" type="ORF">S01H1_06509</name>
</gene>
<proteinExistence type="predicted"/>